<dbReference type="InterPro" id="IPR051244">
    <property type="entry name" value="TCAF"/>
</dbReference>
<dbReference type="Proteomes" id="UP000195139">
    <property type="component" value="Unassembled WGS sequence"/>
</dbReference>
<feature type="chain" id="PRO_5013054535" description="Peptidase M60 domain-containing protein" evidence="2">
    <location>
        <begin position="30"/>
        <end position="1154"/>
    </location>
</feature>
<keyword evidence="1" id="KW-0677">Repeat</keyword>
<dbReference type="PROSITE" id="PS51723">
    <property type="entry name" value="PEPTIDASE_M60"/>
    <property type="match status" value="1"/>
</dbReference>
<gene>
    <name evidence="5" type="ORF">A5880_001756</name>
    <name evidence="4" type="ORF">A5880_001839</name>
</gene>
<dbReference type="AlphaFoldDB" id="A0A242CEX1"/>
<evidence type="ECO:0000259" key="3">
    <source>
        <dbReference type="PROSITE" id="PS51723"/>
    </source>
</evidence>
<evidence type="ECO:0000313" key="6">
    <source>
        <dbReference type="Proteomes" id="UP000195139"/>
    </source>
</evidence>
<reference evidence="5" key="1">
    <citation type="submission" date="2017-05" db="EMBL/GenBank/DDBJ databases">
        <title>The Genome Sequence of Enterococcus sp. 4G2_DIV0659.</title>
        <authorList>
            <consortium name="The Broad Institute Genomics Platform"/>
            <consortium name="The Broad Institute Genomic Center for Infectious Diseases"/>
            <person name="Earl A."/>
            <person name="Manson A."/>
            <person name="Schwartman J."/>
            <person name="Gilmore M."/>
            <person name="Abouelleil A."/>
            <person name="Cao P."/>
            <person name="Chapman S."/>
            <person name="Cusick C."/>
            <person name="Shea T."/>
            <person name="Young S."/>
            <person name="Neafsey D."/>
            <person name="Nusbaum C."/>
            <person name="Birren B."/>
        </authorList>
    </citation>
    <scope>NUCLEOTIDE SEQUENCE [LARGE SCALE GENOMIC DNA]</scope>
    <source>
        <strain evidence="5">4G2_DIV0659</strain>
    </source>
</reference>
<dbReference type="Gene3D" id="3.10.20.320">
    <property type="entry name" value="Putative peptidoglycan bound protein (lpxtg motif)"/>
    <property type="match status" value="1"/>
</dbReference>
<dbReference type="SMART" id="SM01276">
    <property type="entry name" value="M60-like"/>
    <property type="match status" value="1"/>
</dbReference>
<evidence type="ECO:0000256" key="1">
    <source>
        <dbReference type="ARBA" id="ARBA00022737"/>
    </source>
</evidence>
<sequence length="1154" mass="130402">MKIGKFKFFLPILLLLLLASIVLTQTCYADSDYLNQMELIPRGDPKIDQLKEQRGNAHSSYEPTGIFLQKDEEIVVTVDEVPEKLELRVGQWGNYSGVIGITDGKHDFASGKLLLKQGENRFSNTLTGGMVYFVNYSTTQTVHVSLSKNKNVPYFVQGETSVEEFKASLETFSTVPFMEFVNTDGIATIRMDRAKDIFQEGNQVDRFMSYVSRSVILENSAAGLDFNGIGIAKKAKQRVHVANPTNGAGKFYCTDYYLGMHSATTGDREVFKSGDSMTNWGLFHEIGHSYQNPFYTWENMGEVTVNIYADYVQSHLEGNNSPYDAIMSPNNKNNAYRHPVARYFNAMKNDPSWNMAEEIKANPGNYHFAALGMYVTLSRTFGYDFFPELNKLYRATPTAELPTNNDEKKQFFIIMASKIANRDLTPYFDFWRFTVSAETKKSLDALHLPQLEKEIWKDILATEQEEKEGIYRILDKTYTTPYADLDPSIPFITIPFEEMNDFSLEKFFSNLRSEPIASPVRYIGSDFTDPTNFNIQEGRAYFENDRLIKNRYSVNAQIFPTNTYVMSGQNGAYAALDYDKRTHELVALGNSKQILQNIPTNIYPKVTIYSAKMKEQKFYAEGYGRDVGSAFAKKLNKFKLEENDIIEIYHRESTKRVTRYIDGKKVSTTKDTYYYIITADGWKELDTTPSVQWKPTTHPIGKTLTVEDFIESYDNPISGDITFSFGPTAPQTVIKQGQTLSNYLNQSVSIKAANSLFGNVGDYSVPLTYYFEDTIVLPRHGGYGTLLTYDKDQKKLVAQGADPYTMNGSNPSTIPLVTMKVTYRNKDKVPTQIEVKNSTKASDFTAMVNKQAIGLDVGDVLEIKHTRVNELAISLDTDSKNYITQALTAFVEGNKYDTFSGPIQYFLVTNKGLKLYQNLEEMVGKVTVNYVDEQSHPLAEADLLSKKIGEPYSTTPKEITGYTLKELPVNTTGFFEAEEQTVTYVYVKNDEPGAVSIDHVSDIDFGTQTPSNDNTMITAEKQVNSVHYVQITDSRKEAGNWTLDVKQEEQFKTIGNHLLNGAIFSISNIYTDTNKENTPSITNHQFELTFDKNGQGLPINIVTARAGEGAGTWRFYFNEPTTNEPSLQLFIPGTTTKTIDSYSTKLVWTLSMTH</sequence>
<keyword evidence="6" id="KW-1185">Reference proteome</keyword>
<keyword evidence="2" id="KW-0732">Signal</keyword>
<dbReference type="InterPro" id="IPR009459">
    <property type="entry name" value="MucBP_dom"/>
</dbReference>
<name>A0A242CEX1_9ENTE</name>
<evidence type="ECO:0000313" key="5">
    <source>
        <dbReference type="EMBL" id="OTO08756.1"/>
    </source>
</evidence>
<dbReference type="Pfam" id="PF13731">
    <property type="entry name" value="WxL"/>
    <property type="match status" value="1"/>
</dbReference>
<accession>A0A242CEX1</accession>
<dbReference type="PANTHER" id="PTHR15730:SF5">
    <property type="entry name" value="SI:CH211-210B2.2-RELATED"/>
    <property type="match status" value="1"/>
</dbReference>
<proteinExistence type="predicted"/>
<evidence type="ECO:0000313" key="4">
    <source>
        <dbReference type="EMBL" id="MEI5994281.1"/>
    </source>
</evidence>
<protein>
    <recommendedName>
        <fullName evidence="3">Peptidase M60 domain-containing protein</fullName>
    </recommendedName>
</protein>
<dbReference type="Gene3D" id="1.10.390.30">
    <property type="entry name" value="Peptidase M60, enhancin-like domain 3"/>
    <property type="match status" value="1"/>
</dbReference>
<dbReference type="InterPro" id="IPR031161">
    <property type="entry name" value="Peptidase_M60_dom"/>
</dbReference>
<organism evidence="5">
    <name type="scientific">Candidatus Enterococcus mansonii</name>
    <dbReference type="NCBI Taxonomy" id="1834181"/>
    <lineage>
        <taxon>Bacteria</taxon>
        <taxon>Bacillati</taxon>
        <taxon>Bacillota</taxon>
        <taxon>Bacilli</taxon>
        <taxon>Lactobacillales</taxon>
        <taxon>Enterococcaceae</taxon>
        <taxon>Enterococcus</taxon>
    </lineage>
</organism>
<dbReference type="RefSeq" id="WP_086330670.1">
    <property type="nucleotide sequence ID" value="NZ_NGLE02000001.1"/>
</dbReference>
<dbReference type="EMBL" id="NGLE02000001">
    <property type="protein sequence ID" value="MEI5994281.1"/>
    <property type="molecule type" value="Genomic_DNA"/>
</dbReference>
<comment type="caution">
    <text evidence="5">The sequence shown here is derived from an EMBL/GenBank/DDBJ whole genome shotgun (WGS) entry which is preliminary data.</text>
</comment>
<evidence type="ECO:0000256" key="2">
    <source>
        <dbReference type="SAM" id="SignalP"/>
    </source>
</evidence>
<dbReference type="EMBL" id="NGLE01000002">
    <property type="protein sequence ID" value="OTO08756.1"/>
    <property type="molecule type" value="Genomic_DNA"/>
</dbReference>
<feature type="signal peptide" evidence="2">
    <location>
        <begin position="1"/>
        <end position="29"/>
    </location>
</feature>
<dbReference type="InterPro" id="IPR027994">
    <property type="entry name" value="WxL_dom"/>
</dbReference>
<dbReference type="InterPro" id="IPR042279">
    <property type="entry name" value="Pep_M60_3"/>
</dbReference>
<dbReference type="STRING" id="1834181.A5880_001756"/>
<dbReference type="PANTHER" id="PTHR15730">
    <property type="entry name" value="EXPERIMENTAL AUTOIMMUNE PROSTATITIS ANTIGEN 2-RELATED"/>
    <property type="match status" value="1"/>
</dbReference>
<feature type="domain" description="Peptidase M60" evidence="3">
    <location>
        <begin position="59"/>
        <end position="382"/>
    </location>
</feature>
<dbReference type="Gene3D" id="2.60.120.1250">
    <property type="entry name" value="Peptidase M60, enhancin-like domain 1"/>
    <property type="match status" value="1"/>
</dbReference>
<dbReference type="Gene3D" id="3.40.390.80">
    <property type="entry name" value="Peptidase M60, enhancin-like domain 2"/>
    <property type="match status" value="1"/>
</dbReference>
<dbReference type="OrthoDB" id="197688at2"/>
<reference evidence="4 6" key="2">
    <citation type="submission" date="2018-07" db="EMBL/GenBank/DDBJ databases">
        <title>The Genome Sequence of Enterococcus sp. DIV0659b.</title>
        <authorList>
            <consortium name="The Broad Institute Genomics Platform"/>
            <consortium name="The Broad Institute Genomic Center for Infectious Diseases"/>
            <person name="Earl A."/>
            <person name="Manson A."/>
            <person name="Schwartman J."/>
            <person name="Gilmore M."/>
            <person name="Abouelleil A."/>
            <person name="Cao P."/>
            <person name="Chapman S."/>
            <person name="Cusick C."/>
            <person name="Shea T."/>
            <person name="Young S."/>
            <person name="Neafsey D."/>
            <person name="Nusbaum C."/>
            <person name="Birren B."/>
        </authorList>
    </citation>
    <scope>NUCLEOTIDE SEQUENCE [LARGE SCALE GENOMIC DNA]</scope>
    <source>
        <strain evidence="4 6">4G2_DIV0659</strain>
    </source>
</reference>
<dbReference type="Pfam" id="PF06458">
    <property type="entry name" value="MucBP"/>
    <property type="match status" value="1"/>
</dbReference>
<dbReference type="Pfam" id="PF13402">
    <property type="entry name" value="Peptidase_M60"/>
    <property type="match status" value="1"/>
</dbReference>